<accession>A0A391P096</accession>
<feature type="transmembrane region" description="Helical" evidence="1">
    <location>
        <begin position="194"/>
        <end position="216"/>
    </location>
</feature>
<feature type="transmembrane region" description="Helical" evidence="1">
    <location>
        <begin position="337"/>
        <end position="357"/>
    </location>
</feature>
<keyword evidence="1" id="KW-0472">Membrane</keyword>
<organism evidence="2 3">
    <name type="scientific">Mediterraneibacter butyricigenes</name>
    <dbReference type="NCBI Taxonomy" id="2316025"/>
    <lineage>
        <taxon>Bacteria</taxon>
        <taxon>Bacillati</taxon>
        <taxon>Bacillota</taxon>
        <taxon>Clostridia</taxon>
        <taxon>Lachnospirales</taxon>
        <taxon>Lachnospiraceae</taxon>
        <taxon>Mediterraneibacter</taxon>
    </lineage>
</organism>
<dbReference type="AlphaFoldDB" id="A0A391P096"/>
<feature type="transmembrane region" description="Helical" evidence="1">
    <location>
        <begin position="284"/>
        <end position="305"/>
    </location>
</feature>
<evidence type="ECO:0000256" key="1">
    <source>
        <dbReference type="SAM" id="Phobius"/>
    </source>
</evidence>
<sequence length="558" mass="63637">MTILLVAAVTVLEAAILDMKNQPMLERGVLPFLFWLVIGMFFAESYWYQRNIKISRKGILCFFLILVSLRIASGNYFYGKRELQTGFWLTRLEMVYLSLMLLGAVYFCYRRSKDGFAEYVLKVFANMIRIHIVYLALLIGVGLISAIIYTLFIRGYSFSLLERLVILVTGLYYVPSWLFALTETESEAERFAKIVVKGIVFPLALIVYVIIYVYILKILVYQDIPSNQIYLIVTVAFLLGVAAWTMMEAVEGHGGRNELDDEREKQGKHQEPLKMARIAERLPWLFIPLIFLQIYSVGIRIWQFGVTPQRYFGIIWLVVETIYLCLYFRGAEKMQKIVPVCIVISGIIWAMPGVNAYDMSFYSQIHNLELVRAKDDLNTAEKEKVSGAYRYLTEAVGGESYLKENYTTGQLEKMEKIAGENKTGDVAAGETVLIYTEYMNQNLDIRGYSSLQRVTCDLSGAEETEDLMQIKLTENSSGSVIGVVNLENFISQCVEVGIHNLKDEDGEATTEITAFAAEQSRIAIDDNTLFVIDTVSMEVEKNTKQVQAIYIEGYWMTK</sequence>
<feature type="transmembrane region" description="Helical" evidence="1">
    <location>
        <begin position="164"/>
        <end position="182"/>
    </location>
</feature>
<reference evidence="3" key="1">
    <citation type="submission" date="2018-09" db="EMBL/GenBank/DDBJ databases">
        <title>Draft Genome Sequence of Mediterraneibacter sp. KCTC 15684.</title>
        <authorList>
            <person name="Kim J.S."/>
            <person name="Han K.I."/>
            <person name="Suh M.K."/>
            <person name="Lee K.C."/>
            <person name="Eom M.K."/>
            <person name="Lee J.H."/>
            <person name="Park S.H."/>
            <person name="Kang S.W."/>
            <person name="Park J.E."/>
            <person name="Oh B.S."/>
            <person name="Yu S.Y."/>
            <person name="Choi S.H."/>
            <person name="Lee D.H."/>
            <person name="Yoon H."/>
            <person name="Kim B."/>
            <person name="Yang S.J."/>
            <person name="Lee J.S."/>
        </authorList>
    </citation>
    <scope>NUCLEOTIDE SEQUENCE [LARGE SCALE GENOMIC DNA]</scope>
    <source>
        <strain evidence="3">KCTC 15684</strain>
    </source>
</reference>
<protein>
    <recommendedName>
        <fullName evidence="4">DUF4153 domain-containing protein</fullName>
    </recommendedName>
</protein>
<dbReference type="EMBL" id="BHGK01000001">
    <property type="protein sequence ID" value="GCA66991.1"/>
    <property type="molecule type" value="Genomic_DNA"/>
</dbReference>
<evidence type="ECO:0000313" key="2">
    <source>
        <dbReference type="EMBL" id="GCA66991.1"/>
    </source>
</evidence>
<evidence type="ECO:0000313" key="3">
    <source>
        <dbReference type="Proteomes" id="UP000265643"/>
    </source>
</evidence>
<comment type="caution">
    <text evidence="2">The sequence shown here is derived from an EMBL/GenBank/DDBJ whole genome shotgun (WGS) entry which is preliminary data.</text>
</comment>
<feature type="transmembrane region" description="Helical" evidence="1">
    <location>
        <begin position="311"/>
        <end position="330"/>
    </location>
</feature>
<proteinExistence type="predicted"/>
<feature type="transmembrane region" description="Helical" evidence="1">
    <location>
        <begin position="228"/>
        <end position="247"/>
    </location>
</feature>
<feature type="transmembrane region" description="Helical" evidence="1">
    <location>
        <begin position="59"/>
        <end position="78"/>
    </location>
</feature>
<name>A0A391P096_9FIRM</name>
<gene>
    <name evidence="2" type="ORF">KGMB01110_14270</name>
</gene>
<feature type="transmembrane region" description="Helical" evidence="1">
    <location>
        <begin position="30"/>
        <end position="47"/>
    </location>
</feature>
<dbReference type="Proteomes" id="UP000265643">
    <property type="component" value="Unassembled WGS sequence"/>
</dbReference>
<keyword evidence="3" id="KW-1185">Reference proteome</keyword>
<evidence type="ECO:0008006" key="4">
    <source>
        <dbReference type="Google" id="ProtNLM"/>
    </source>
</evidence>
<feature type="transmembrane region" description="Helical" evidence="1">
    <location>
        <begin position="130"/>
        <end position="152"/>
    </location>
</feature>
<keyword evidence="1" id="KW-1133">Transmembrane helix</keyword>
<feature type="transmembrane region" description="Helical" evidence="1">
    <location>
        <begin position="90"/>
        <end position="109"/>
    </location>
</feature>
<keyword evidence="1" id="KW-0812">Transmembrane</keyword>